<feature type="non-terminal residue" evidence="1">
    <location>
        <position position="69"/>
    </location>
</feature>
<reference evidence="1 2" key="1">
    <citation type="journal article" date="2016" name="Mol. Biol. Evol.">
        <title>Comparative Genomics of Early-Diverging Mushroom-Forming Fungi Provides Insights into the Origins of Lignocellulose Decay Capabilities.</title>
        <authorList>
            <person name="Nagy L.G."/>
            <person name="Riley R."/>
            <person name="Tritt A."/>
            <person name="Adam C."/>
            <person name="Daum C."/>
            <person name="Floudas D."/>
            <person name="Sun H."/>
            <person name="Yadav J.S."/>
            <person name="Pangilinan J."/>
            <person name="Larsson K.H."/>
            <person name="Matsuura K."/>
            <person name="Barry K."/>
            <person name="Labutti K."/>
            <person name="Kuo R."/>
            <person name="Ohm R.A."/>
            <person name="Bhattacharya S.S."/>
            <person name="Shirouzu T."/>
            <person name="Yoshinaga Y."/>
            <person name="Martin F.M."/>
            <person name="Grigoriev I.V."/>
            <person name="Hibbett D.S."/>
        </authorList>
    </citation>
    <scope>NUCLEOTIDE SEQUENCE [LARGE SCALE GENOMIC DNA]</scope>
    <source>
        <strain evidence="1 2">HHB12029</strain>
    </source>
</reference>
<evidence type="ECO:0000313" key="2">
    <source>
        <dbReference type="Proteomes" id="UP000077266"/>
    </source>
</evidence>
<proteinExistence type="predicted"/>
<dbReference type="Proteomes" id="UP000077266">
    <property type="component" value="Unassembled WGS sequence"/>
</dbReference>
<accession>A0A165LAG6</accession>
<dbReference type="OrthoDB" id="432234at2759"/>
<gene>
    <name evidence="1" type="ORF">EXIGLDRAFT_581814</name>
</gene>
<evidence type="ECO:0008006" key="3">
    <source>
        <dbReference type="Google" id="ProtNLM"/>
    </source>
</evidence>
<name>A0A165LAG6_EXIGL</name>
<protein>
    <recommendedName>
        <fullName evidence="3">UvrD-like helicase C-terminal domain-containing protein</fullName>
    </recommendedName>
</protein>
<keyword evidence="2" id="KW-1185">Reference proteome</keyword>
<dbReference type="InParanoid" id="A0A165LAG6"/>
<sequence length="69" mass="7767">MTTHKAQGETMESAIVDLQGCRGSEAPYVMVSRVKSLQGLLILRPFAFSKISCRNSQELRLELDRLDKI</sequence>
<evidence type="ECO:0000313" key="1">
    <source>
        <dbReference type="EMBL" id="KZV97596.1"/>
    </source>
</evidence>
<dbReference type="AlphaFoldDB" id="A0A165LAG6"/>
<dbReference type="EMBL" id="KV425928">
    <property type="protein sequence ID" value="KZV97596.1"/>
    <property type="molecule type" value="Genomic_DNA"/>
</dbReference>
<organism evidence="1 2">
    <name type="scientific">Exidia glandulosa HHB12029</name>
    <dbReference type="NCBI Taxonomy" id="1314781"/>
    <lineage>
        <taxon>Eukaryota</taxon>
        <taxon>Fungi</taxon>
        <taxon>Dikarya</taxon>
        <taxon>Basidiomycota</taxon>
        <taxon>Agaricomycotina</taxon>
        <taxon>Agaricomycetes</taxon>
        <taxon>Auriculariales</taxon>
        <taxon>Exidiaceae</taxon>
        <taxon>Exidia</taxon>
    </lineage>
</organism>